<accession>A0ABP7X2T0</accession>
<comment type="caution">
    <text evidence="1">The sequence shown here is derived from an EMBL/GenBank/DDBJ whole genome shotgun (WGS) entry which is preliminary data.</text>
</comment>
<sequence>MVWRASYQVNSPSDEQLDIAYQDWAQRNGVSPNSQQREAIRQAEISDEILFLEAIRHKIFVDDPVVNQRLLKNAEFLGFVGSESEIIAMAIAQDLHKRDELIRRHLVQRMEALGRAQAHPIPAPDETELYERYSDQSWQWKTPPRVAIKHVFFSQDHPAAGERVQAAQRDLAETDLSDQQAYSLGDHFLLGNDLAIMELPKLRDMFGEKFSSALMDEVIANDWYDKIGVWLGPLPSAYGLHLVKVTELEGESYRAFNEVKNLLVADYVRELESQALTTYIAKLRDKYRLGVQ</sequence>
<dbReference type="EMBL" id="BAABDM010000007">
    <property type="protein sequence ID" value="GAA4102622.1"/>
    <property type="molecule type" value="Genomic_DNA"/>
</dbReference>
<organism evidence="1 2">
    <name type="scientific">Zhongshania borealis</name>
    <dbReference type="NCBI Taxonomy" id="889488"/>
    <lineage>
        <taxon>Bacteria</taxon>
        <taxon>Pseudomonadati</taxon>
        <taxon>Pseudomonadota</taxon>
        <taxon>Gammaproteobacteria</taxon>
        <taxon>Cellvibrionales</taxon>
        <taxon>Spongiibacteraceae</taxon>
        <taxon>Zhongshania</taxon>
    </lineage>
</organism>
<protein>
    <recommendedName>
        <fullName evidence="3">Peptidyl-prolyl cis-trans isomerase</fullName>
    </recommendedName>
</protein>
<proteinExistence type="predicted"/>
<evidence type="ECO:0008006" key="3">
    <source>
        <dbReference type="Google" id="ProtNLM"/>
    </source>
</evidence>
<dbReference type="Proteomes" id="UP001500392">
    <property type="component" value="Unassembled WGS sequence"/>
</dbReference>
<reference evidence="2" key="1">
    <citation type="journal article" date="2019" name="Int. J. Syst. Evol. Microbiol.">
        <title>The Global Catalogue of Microorganisms (GCM) 10K type strain sequencing project: providing services to taxonomists for standard genome sequencing and annotation.</title>
        <authorList>
            <consortium name="The Broad Institute Genomics Platform"/>
            <consortium name="The Broad Institute Genome Sequencing Center for Infectious Disease"/>
            <person name="Wu L."/>
            <person name="Ma J."/>
        </authorList>
    </citation>
    <scope>NUCLEOTIDE SEQUENCE [LARGE SCALE GENOMIC DNA]</scope>
    <source>
        <strain evidence="2">JCM 17304</strain>
    </source>
</reference>
<keyword evidence="2" id="KW-1185">Reference proteome</keyword>
<name>A0ABP7X2T0_9GAMM</name>
<evidence type="ECO:0000313" key="1">
    <source>
        <dbReference type="EMBL" id="GAA4102622.1"/>
    </source>
</evidence>
<evidence type="ECO:0000313" key="2">
    <source>
        <dbReference type="Proteomes" id="UP001500392"/>
    </source>
</evidence>
<gene>
    <name evidence="1" type="ORF">GCM10022414_30570</name>
</gene>